<dbReference type="InterPro" id="IPR013783">
    <property type="entry name" value="Ig-like_fold"/>
</dbReference>
<gene>
    <name evidence="6" type="ORF">DWX38_10005</name>
</gene>
<dbReference type="GO" id="GO:0030313">
    <property type="term" value="C:cell envelope"/>
    <property type="evidence" value="ECO:0007669"/>
    <property type="project" value="UniProtKB-SubCell"/>
</dbReference>
<evidence type="ECO:0000313" key="7">
    <source>
        <dbReference type="Proteomes" id="UP000285159"/>
    </source>
</evidence>
<keyword evidence="3" id="KW-0732">Signal</keyword>
<evidence type="ECO:0000259" key="4">
    <source>
        <dbReference type="Pfam" id="PF07940"/>
    </source>
</evidence>
<organism evidence="6 7">
    <name type="scientific">Bacteroides clarus</name>
    <dbReference type="NCBI Taxonomy" id="626929"/>
    <lineage>
        <taxon>Bacteria</taxon>
        <taxon>Pseudomonadati</taxon>
        <taxon>Bacteroidota</taxon>
        <taxon>Bacteroidia</taxon>
        <taxon>Bacteroidales</taxon>
        <taxon>Bacteroidaceae</taxon>
        <taxon>Bacteroides</taxon>
    </lineage>
</organism>
<dbReference type="InterPro" id="IPR032518">
    <property type="entry name" value="HepII_N"/>
</dbReference>
<proteinExistence type="predicted"/>
<comment type="subcellular location">
    <subcellularLocation>
        <location evidence="1">Cell envelope</location>
    </subcellularLocation>
</comment>
<dbReference type="AlphaFoldDB" id="A0A412N407"/>
<dbReference type="Pfam" id="PF16332">
    <property type="entry name" value="DUF4962"/>
    <property type="match status" value="1"/>
</dbReference>
<feature type="domain" description="Heparinase II N-terminal" evidence="5">
    <location>
        <begin position="54"/>
        <end position="484"/>
    </location>
</feature>
<dbReference type="Gene3D" id="1.50.10.100">
    <property type="entry name" value="Chondroitin AC/alginate lyase"/>
    <property type="match status" value="1"/>
</dbReference>
<evidence type="ECO:0000313" key="6">
    <source>
        <dbReference type="EMBL" id="RGT32790.1"/>
    </source>
</evidence>
<evidence type="ECO:0000256" key="1">
    <source>
        <dbReference type="ARBA" id="ARBA00004196"/>
    </source>
</evidence>
<evidence type="ECO:0000259" key="5">
    <source>
        <dbReference type="Pfam" id="PF16332"/>
    </source>
</evidence>
<evidence type="ECO:0000256" key="2">
    <source>
        <dbReference type="SAM" id="MobiDB-lite"/>
    </source>
</evidence>
<reference evidence="6 7" key="1">
    <citation type="submission" date="2018-08" db="EMBL/GenBank/DDBJ databases">
        <title>A genome reference for cultivated species of the human gut microbiota.</title>
        <authorList>
            <person name="Zou Y."/>
            <person name="Xue W."/>
            <person name="Luo G."/>
        </authorList>
    </citation>
    <scope>NUCLEOTIDE SEQUENCE [LARGE SCALE GENOMIC DNA]</scope>
    <source>
        <strain evidence="6 7">AF19-1AC</strain>
    </source>
</reference>
<feature type="chain" id="PRO_5019356102" evidence="3">
    <location>
        <begin position="29"/>
        <end position="862"/>
    </location>
</feature>
<accession>A0A412N407</accession>
<protein>
    <submittedName>
        <fullName evidence="6">DUF4962 domain-containing protein</fullName>
    </submittedName>
</protein>
<evidence type="ECO:0000256" key="3">
    <source>
        <dbReference type="SAM" id="SignalP"/>
    </source>
</evidence>
<dbReference type="PROSITE" id="PS51257">
    <property type="entry name" value="PROKAR_LIPOPROTEIN"/>
    <property type="match status" value="1"/>
</dbReference>
<dbReference type="Gene3D" id="2.60.40.10">
    <property type="entry name" value="Immunoglobulins"/>
    <property type="match status" value="1"/>
</dbReference>
<comment type="caution">
    <text evidence="6">The sequence shown here is derived from an EMBL/GenBank/DDBJ whole genome shotgun (WGS) entry which is preliminary data.</text>
</comment>
<name>A0A412N407_9BACE</name>
<feature type="signal peptide" evidence="3">
    <location>
        <begin position="1"/>
        <end position="28"/>
    </location>
</feature>
<dbReference type="InterPro" id="IPR008929">
    <property type="entry name" value="Chondroitin_lyas"/>
</dbReference>
<dbReference type="RefSeq" id="WP_118468237.1">
    <property type="nucleotide sequence ID" value="NZ_CAJLSL010000007.1"/>
</dbReference>
<dbReference type="EMBL" id="QRWP01000007">
    <property type="protein sequence ID" value="RGT32790.1"/>
    <property type="molecule type" value="Genomic_DNA"/>
</dbReference>
<dbReference type="SUPFAM" id="SSF48230">
    <property type="entry name" value="Chondroitin AC/alginate lyase"/>
    <property type="match status" value="1"/>
</dbReference>
<dbReference type="InterPro" id="IPR012480">
    <property type="entry name" value="Hepar_II_III_C"/>
</dbReference>
<dbReference type="Pfam" id="PF07940">
    <property type="entry name" value="Hepar_II_III_C"/>
    <property type="match status" value="1"/>
</dbReference>
<dbReference type="GO" id="GO:0016829">
    <property type="term" value="F:lyase activity"/>
    <property type="evidence" value="ECO:0007669"/>
    <property type="project" value="InterPro"/>
</dbReference>
<feature type="compositionally biased region" description="Acidic residues" evidence="2">
    <location>
        <begin position="39"/>
        <end position="48"/>
    </location>
</feature>
<feature type="region of interest" description="Disordered" evidence="2">
    <location>
        <begin position="32"/>
        <end position="53"/>
    </location>
</feature>
<dbReference type="Proteomes" id="UP000285159">
    <property type="component" value="Unassembled WGS sequence"/>
</dbReference>
<dbReference type="Gene3D" id="2.70.98.70">
    <property type="match status" value="1"/>
</dbReference>
<feature type="domain" description="Heparinase II/III-like C-terminal" evidence="4">
    <location>
        <begin position="501"/>
        <end position="690"/>
    </location>
</feature>
<sequence length="862" mass="98647">MKTPFSPLCRHAAHLCLAVLLLSLSACHDDVPSVSSEEPGTEGEETTELSDAYHDKIRTAPYPKIDNELYLNPPPLIVPQSMKTGERLLFELSRSKDFNTTETMRSEADEWCIFNPHRKLETGIWYWRFRQADTHGTPQGEWSEPYHFEVPDETPVFVTPAFSEFQSRMPHSYPRLHCYLDPKIETARLNVKSHREYKMLTGRAQDALNTDYTTMNPNENTGTLCIHTQSLYDAWHLTQDDKYSDCMYRLLRQMLAYPVSDALLFASNFASTDIAICYARIYDQLYNRLTPDERAAIEKLMMRVLRWYYPQHCGTQENHIFDNHFWQQNMRVIFQCALLLYDNTVYADEVLPMLEYYYELWTARAPASGFNRDGVWHNGSGYFNANLETLHYMPMLFSYVTGTDFLQHPWYKSTGRSLVYTWPPHSKSSGFGDGSEQGDEPARQRVAFADFLARELNDSYAGWYASECDDTMQGDRLFRLYRMCSTRRYDTSLPADAAKMVWYEDTGEVTMHSCLTDTEKDVNLSFRSSTFGSGSHTTSSQNAFNLLFKGKEIYRSSGYYLNFNDAHNLMSYRHSRAHNTILVNGIGQPYSTRGYGNIMRTLEGAHITYCLGDASKAYCGISDDPMWVQAFERAGITQTPENGFGETPLTKYRRHVLMLHPEGIVLIYDELEASEPVTYDWLLHSPSQLSLNKELLTINHADYKSGYTVVTQLFCNNPVSMSLTDRFLVNPDPATMKAGETYPNQWHMTARIEREAKTRILAVIQVNAGNTAPQIIRKTGGTLTVGKWTINVELDASRPAALNIIHSDNPVHFSYGKESPTLNGVLYPREHSMSSLLYDETGGEYKVVEVIDQLPASTRIAR</sequence>